<evidence type="ECO:0000313" key="8">
    <source>
        <dbReference type="Proteomes" id="UP000069549"/>
    </source>
</evidence>
<feature type="coiled-coil region" evidence="1">
    <location>
        <begin position="506"/>
        <end position="635"/>
    </location>
</feature>
<evidence type="ECO:0000313" key="12">
    <source>
        <dbReference type="Proteomes" id="UP000516480"/>
    </source>
</evidence>
<evidence type="ECO:0000256" key="1">
    <source>
        <dbReference type="SAM" id="Coils"/>
    </source>
</evidence>
<evidence type="ECO:0000313" key="4">
    <source>
        <dbReference type="EMBL" id="SCM26225.1"/>
    </source>
</evidence>
<evidence type="ECO:0000313" key="9">
    <source>
        <dbReference type="Proteomes" id="UP000219860"/>
    </source>
</evidence>
<feature type="region of interest" description="Disordered" evidence="2">
    <location>
        <begin position="180"/>
        <end position="205"/>
    </location>
</feature>
<protein>
    <submittedName>
        <fullName evidence="3">Uncharacterized protein</fullName>
    </submittedName>
</protein>
<dbReference type="Proteomes" id="UP000219860">
    <property type="component" value="Chromosome 14"/>
</dbReference>
<keyword evidence="1" id="KW-0175">Coiled coil</keyword>
<dbReference type="EMBL" id="LT608278">
    <property type="protein sequence ID" value="SCO62540.1"/>
    <property type="molecule type" value="Genomic_DNA"/>
</dbReference>
<gene>
    <name evidence="3" type="ORF">PBK173_000444300</name>
    <name evidence="5" type="ORF">PBNK65E_000434100</name>
    <name evidence="4" type="ORF">PBNK65NY_000433100</name>
    <name evidence="7" type="ORF">PBSP11A_000433700</name>
    <name evidence="6" type="ORF">PBSP11RLL_000433300</name>
</gene>
<sequence>MKNTSFGFLPNKVVMSRKPIDIYPNISDSDKLNNGNTNEYSYKMVPHVYKRTTSSFPIFDDNNLVYNPNRVNIKPMRPPHNNNNFHYPLVYGQKKNNCLNSCSCMKKSNSNVCNKINKENNKNNERRRINDFIPILFNNKKILVSNVFDNVHNKYPVPNLEASNSSYNFNHNLFTHSGGYVSIDHQNRSRSSNDSAPRDNNNNDGKNIYGNILCGKGGNIINHKNTEVLKKNIIKDKTRESSKIPQINDLINQKDLEIKDLETKIEKEKLEHEIKDTVLDNNKLKEKLLDQKIKYEETLKHLKKVENEKRTLKSNLHVRDKVLEKLEKEIGSVDNENELLLKIKENSDLTDIHKVFKLLHDKENGEKNQDYHKKNHNIKSISYADDTTKNIANDIENNRNTKNNESSKGDKTIEEFRWYKTISTFDGADTENYDVDMNDKKEEIDEKNDTNFLKATIIKMDKEIHKLKEENKNVNFKYQNTFEALTELRKDTLEYMESIVSRDMRIGYMESMLQKCEKDLEKLKDNFKKEETNNREKIAKLRSEIKILENQSSHLRHMIQEKDSEIVLLKNEIVRNDILLKQYEERNKELQSELRLMCNNLENVIDASNKKDIFMDQLERQIRENEIHRQNAYLKEVAKNRKAHVNMKFKEILFDKSAKTQVDEFRNLKKELYLNKIQIEKAKEAFGMLKISSNRESMPRKKKVIKKKSIRSLSENSSGKYTENSSGKYTEGSTENITENCHENGAENNPSDYKINFTKKNNNNNKLGLKTPIDSIPGRKLSNSVAKKNTKKMTKKLINVEEEKLV</sequence>
<evidence type="ECO:0000313" key="5">
    <source>
        <dbReference type="EMBL" id="SCN28342.1"/>
    </source>
</evidence>
<name>A0A0Z0AKD1_PLABE</name>
<evidence type="ECO:0000313" key="6">
    <source>
        <dbReference type="EMBL" id="SCO62540.1"/>
    </source>
</evidence>
<dbReference type="EMBL" id="LT614640">
    <property type="protein sequence ID" value="SCN28342.1"/>
    <property type="molecule type" value="Genomic_DNA"/>
</dbReference>
<dbReference type="EMBL" id="LT608150">
    <property type="protein sequence ID" value="SCM26225.1"/>
    <property type="molecule type" value="Genomic_DNA"/>
</dbReference>
<feature type="compositionally biased region" description="Basic residues" evidence="2">
    <location>
        <begin position="700"/>
        <end position="710"/>
    </location>
</feature>
<dbReference type="Proteomes" id="UP000069549">
    <property type="component" value="Chromosome 14"/>
</dbReference>
<dbReference type="AlphaFoldDB" id="A0A0Z0AKD1"/>
<proteinExistence type="predicted"/>
<dbReference type="OrthoDB" id="360985at2759"/>
<dbReference type="VEuPathDB" id="PlasmoDB:PBANKA_1417200"/>
<organism evidence="3 8">
    <name type="scientific">Plasmodium berghei</name>
    <dbReference type="NCBI Taxonomy" id="5821"/>
    <lineage>
        <taxon>Eukaryota</taxon>
        <taxon>Sar</taxon>
        <taxon>Alveolata</taxon>
        <taxon>Apicomplexa</taxon>
        <taxon>Aconoidasida</taxon>
        <taxon>Haemosporida</taxon>
        <taxon>Plasmodiidae</taxon>
        <taxon>Plasmodium</taxon>
        <taxon>Plasmodium (Vinckeia)</taxon>
    </lineage>
</organism>
<dbReference type="Proteomes" id="UP000220214">
    <property type="component" value="Chromosome 14"/>
</dbReference>
<dbReference type="OMA" id="ITENCHE"/>
<dbReference type="EMBL" id="LT608262">
    <property type="protein sequence ID" value="SCO64098.1"/>
    <property type="molecule type" value="Genomic_DNA"/>
</dbReference>
<reference evidence="3 8" key="1">
    <citation type="submission" date="2016-02" db="EMBL/GenBank/DDBJ databases">
        <authorList>
            <consortium name="Pathogen Informatics"/>
        </authorList>
    </citation>
    <scope>NUCLEOTIDE SEQUENCE [LARGE SCALE GENOMIC DNA]</scope>
    <source>
        <strain evidence="3 8">K173</strain>
        <strain evidence="4 12">NK65 ny</strain>
        <strain evidence="5 11">NK65e</strain>
        <strain evidence="7 9">SP11 Antwerpcl1</strain>
        <strain evidence="6 10">SP11 RLL</strain>
    </source>
</reference>
<evidence type="ECO:0000256" key="2">
    <source>
        <dbReference type="SAM" id="MobiDB-lite"/>
    </source>
</evidence>
<evidence type="ECO:0000313" key="10">
    <source>
        <dbReference type="Proteomes" id="UP000219974"/>
    </source>
</evidence>
<feature type="region of interest" description="Disordered" evidence="2">
    <location>
        <begin position="696"/>
        <end position="750"/>
    </location>
</feature>
<dbReference type="EMBL" id="LT160034">
    <property type="protein sequence ID" value="CXJ14988.1"/>
    <property type="molecule type" value="Genomic_DNA"/>
</dbReference>
<dbReference type="Proteomes" id="UP000219974">
    <property type="component" value="Chromosome 14"/>
</dbReference>
<accession>A0A0Z0AKD1</accession>
<evidence type="ECO:0000313" key="7">
    <source>
        <dbReference type="EMBL" id="SCO64098.1"/>
    </source>
</evidence>
<feature type="compositionally biased region" description="Polar residues" evidence="2">
    <location>
        <begin position="713"/>
        <end position="739"/>
    </location>
</feature>
<feature type="coiled-coil region" evidence="1">
    <location>
        <begin position="251"/>
        <end position="343"/>
    </location>
</feature>
<evidence type="ECO:0000313" key="11">
    <source>
        <dbReference type="Proteomes" id="UP000220214"/>
    </source>
</evidence>
<evidence type="ECO:0000313" key="3">
    <source>
        <dbReference type="EMBL" id="CXJ14988.1"/>
    </source>
</evidence>
<dbReference type="Proteomes" id="UP000516480">
    <property type="component" value="Chromosome 14"/>
</dbReference>